<reference evidence="2 3" key="1">
    <citation type="submission" date="2018-06" db="EMBL/GenBank/DDBJ databases">
        <title>Comparative genomics reveals the genomic features of Rhizophagus irregularis, R. cerebriforme, R. diaphanum and Gigaspora rosea, and their symbiotic lifestyle signature.</title>
        <authorList>
            <person name="Morin E."/>
            <person name="San Clemente H."/>
            <person name="Chen E.C.H."/>
            <person name="De La Providencia I."/>
            <person name="Hainaut M."/>
            <person name="Kuo A."/>
            <person name="Kohler A."/>
            <person name="Murat C."/>
            <person name="Tang N."/>
            <person name="Roy S."/>
            <person name="Loubradou J."/>
            <person name="Henrissat B."/>
            <person name="Grigoriev I.V."/>
            <person name="Corradi N."/>
            <person name="Roux C."/>
            <person name="Martin F.M."/>
        </authorList>
    </citation>
    <scope>NUCLEOTIDE SEQUENCE [LARGE SCALE GENOMIC DNA]</scope>
    <source>
        <strain evidence="2 3">DAOM 194757</strain>
    </source>
</reference>
<keyword evidence="1" id="KW-1133">Transmembrane helix</keyword>
<evidence type="ECO:0000256" key="1">
    <source>
        <dbReference type="SAM" id="Phobius"/>
    </source>
</evidence>
<dbReference type="AlphaFoldDB" id="A0A397VFY2"/>
<protein>
    <submittedName>
        <fullName evidence="2">Uncharacterized protein</fullName>
    </submittedName>
</protein>
<dbReference type="Proteomes" id="UP000266673">
    <property type="component" value="Unassembled WGS sequence"/>
</dbReference>
<name>A0A397VFY2_9GLOM</name>
<gene>
    <name evidence="2" type="ORF">C2G38_2141012</name>
</gene>
<keyword evidence="1" id="KW-0472">Membrane</keyword>
<evidence type="ECO:0000313" key="2">
    <source>
        <dbReference type="EMBL" id="RIB20761.1"/>
    </source>
</evidence>
<feature type="transmembrane region" description="Helical" evidence="1">
    <location>
        <begin position="107"/>
        <end position="125"/>
    </location>
</feature>
<keyword evidence="3" id="KW-1185">Reference proteome</keyword>
<comment type="caution">
    <text evidence="2">The sequence shown here is derived from an EMBL/GenBank/DDBJ whole genome shotgun (WGS) entry which is preliminary data.</text>
</comment>
<proteinExistence type="predicted"/>
<keyword evidence="1" id="KW-0812">Transmembrane</keyword>
<accession>A0A397VFY2</accession>
<feature type="transmembrane region" description="Helical" evidence="1">
    <location>
        <begin position="75"/>
        <end position="101"/>
    </location>
</feature>
<dbReference type="EMBL" id="QKWP01000399">
    <property type="protein sequence ID" value="RIB20761.1"/>
    <property type="molecule type" value="Genomic_DNA"/>
</dbReference>
<evidence type="ECO:0000313" key="3">
    <source>
        <dbReference type="Proteomes" id="UP000266673"/>
    </source>
</evidence>
<organism evidence="2 3">
    <name type="scientific">Gigaspora rosea</name>
    <dbReference type="NCBI Taxonomy" id="44941"/>
    <lineage>
        <taxon>Eukaryota</taxon>
        <taxon>Fungi</taxon>
        <taxon>Fungi incertae sedis</taxon>
        <taxon>Mucoromycota</taxon>
        <taxon>Glomeromycotina</taxon>
        <taxon>Glomeromycetes</taxon>
        <taxon>Diversisporales</taxon>
        <taxon>Gigasporaceae</taxon>
        <taxon>Gigaspora</taxon>
    </lineage>
</organism>
<sequence>MFPNQIKYIRFNISNINANSKRWIFKNFFGGSSIGLYLFDSGESSKGDGTDSFYLDIYIDSKFLQVETEQRSISIISIIGSIFAYYGAFTAIYVFLFGAYLISPFGFIHNGCGGLFHYCRVFRIIKDEADKRKPKNADDINFIYDVISVPYEVISTS</sequence>